<evidence type="ECO:0000256" key="3">
    <source>
        <dbReference type="ARBA" id="ARBA00022737"/>
    </source>
</evidence>
<comment type="subcellular location">
    <subcellularLocation>
        <location evidence="1">Membrane</location>
        <topology evidence="1">Single-pass membrane protein</topology>
    </subcellularLocation>
</comment>
<dbReference type="WBParaSite" id="maker-uti_cns_0046766-snap-gene-0.2-mRNA-1">
    <property type="protein sequence ID" value="maker-uti_cns_0046766-snap-gene-0.2-mRNA-1"/>
    <property type="gene ID" value="maker-uti_cns_0046766-snap-gene-0.2"/>
</dbReference>
<feature type="region of interest" description="Disordered" evidence="8">
    <location>
        <begin position="921"/>
        <end position="941"/>
    </location>
</feature>
<protein>
    <submittedName>
        <fullName evidence="12">Ig-like domain-containing protein</fullName>
    </submittedName>
</protein>
<keyword evidence="4" id="KW-1133">Transmembrane helix</keyword>
<name>A0A1I8JB44_9PLAT</name>
<dbReference type="PANTHER" id="PTHR24270">
    <property type="entry name" value="LOW-DENSITY LIPOPROTEIN RECEPTOR-RELATED"/>
    <property type="match status" value="1"/>
</dbReference>
<dbReference type="Pfam" id="PF00053">
    <property type="entry name" value="EGF_laminin"/>
    <property type="match status" value="1"/>
</dbReference>
<dbReference type="SMART" id="SM00192">
    <property type="entry name" value="LDLa"/>
    <property type="match status" value="3"/>
</dbReference>
<dbReference type="CDD" id="cd00112">
    <property type="entry name" value="LDLa"/>
    <property type="match status" value="2"/>
</dbReference>
<keyword evidence="5" id="KW-0472">Membrane</keyword>
<evidence type="ECO:0000256" key="7">
    <source>
        <dbReference type="PROSITE-ProRule" id="PRU00124"/>
    </source>
</evidence>
<dbReference type="PANTHER" id="PTHR24270:SF60">
    <property type="entry name" value="CUB AND LDLA DOMAIN, ISOFORM A-RELATED"/>
    <property type="match status" value="1"/>
</dbReference>
<evidence type="ECO:0000256" key="2">
    <source>
        <dbReference type="ARBA" id="ARBA00022692"/>
    </source>
</evidence>
<organism evidence="11 12">
    <name type="scientific">Macrostomum lignano</name>
    <dbReference type="NCBI Taxonomy" id="282301"/>
    <lineage>
        <taxon>Eukaryota</taxon>
        <taxon>Metazoa</taxon>
        <taxon>Spiralia</taxon>
        <taxon>Lophotrochozoa</taxon>
        <taxon>Platyhelminthes</taxon>
        <taxon>Rhabditophora</taxon>
        <taxon>Macrostomorpha</taxon>
        <taxon>Macrostomida</taxon>
        <taxon>Macrostomidae</taxon>
        <taxon>Macrostomum</taxon>
    </lineage>
</organism>
<dbReference type="InterPro" id="IPR003599">
    <property type="entry name" value="Ig_sub"/>
</dbReference>
<feature type="chain" id="PRO_5009321631" evidence="9">
    <location>
        <begin position="27"/>
        <end position="956"/>
    </location>
</feature>
<evidence type="ECO:0000256" key="1">
    <source>
        <dbReference type="ARBA" id="ARBA00004167"/>
    </source>
</evidence>
<dbReference type="GO" id="GO:0016192">
    <property type="term" value="P:vesicle-mediated transport"/>
    <property type="evidence" value="ECO:0007669"/>
    <property type="project" value="UniProtKB-ARBA"/>
</dbReference>
<dbReference type="InterPro" id="IPR002049">
    <property type="entry name" value="LE_dom"/>
</dbReference>
<evidence type="ECO:0000256" key="6">
    <source>
        <dbReference type="ARBA" id="ARBA00023157"/>
    </source>
</evidence>
<proteinExistence type="predicted"/>
<dbReference type="SUPFAM" id="SSF57424">
    <property type="entry name" value="LDL receptor-like module"/>
    <property type="match status" value="2"/>
</dbReference>
<dbReference type="CDD" id="cd00055">
    <property type="entry name" value="EGF_Lam"/>
    <property type="match status" value="1"/>
</dbReference>
<dbReference type="InterPro" id="IPR002172">
    <property type="entry name" value="LDrepeatLR_classA_rpt"/>
</dbReference>
<dbReference type="Pfam" id="PF13927">
    <property type="entry name" value="Ig_3"/>
    <property type="match status" value="1"/>
</dbReference>
<feature type="domain" description="Ig-like" evidence="10">
    <location>
        <begin position="34"/>
        <end position="99"/>
    </location>
</feature>
<evidence type="ECO:0000313" key="12">
    <source>
        <dbReference type="WBParaSite" id="maker-uti_cns_0046766-snap-gene-0.2-mRNA-1"/>
    </source>
</evidence>
<comment type="caution">
    <text evidence="7">Lacks conserved residue(s) required for the propagation of feature annotation.</text>
</comment>
<dbReference type="AlphaFoldDB" id="A0A1I8JB44"/>
<evidence type="ECO:0000256" key="9">
    <source>
        <dbReference type="SAM" id="SignalP"/>
    </source>
</evidence>
<evidence type="ECO:0000259" key="10">
    <source>
        <dbReference type="PROSITE" id="PS50835"/>
    </source>
</evidence>
<keyword evidence="11" id="KW-1185">Reference proteome</keyword>
<dbReference type="Proteomes" id="UP000095280">
    <property type="component" value="Unplaced"/>
</dbReference>
<dbReference type="InterPro" id="IPR007110">
    <property type="entry name" value="Ig-like_dom"/>
</dbReference>
<feature type="domain" description="Ig-like" evidence="10">
    <location>
        <begin position="231"/>
        <end position="312"/>
    </location>
</feature>
<dbReference type="Gene3D" id="2.60.40.10">
    <property type="entry name" value="Immunoglobulins"/>
    <property type="match status" value="2"/>
</dbReference>
<reference evidence="12" key="1">
    <citation type="submission" date="2016-11" db="UniProtKB">
        <authorList>
            <consortium name="WormBaseParasite"/>
        </authorList>
    </citation>
    <scope>IDENTIFICATION</scope>
</reference>
<feature type="domain" description="Ig-like" evidence="10">
    <location>
        <begin position="720"/>
        <end position="810"/>
    </location>
</feature>
<dbReference type="InterPro" id="IPR050685">
    <property type="entry name" value="LDLR"/>
</dbReference>
<dbReference type="InterPro" id="IPR003598">
    <property type="entry name" value="Ig_sub2"/>
</dbReference>
<evidence type="ECO:0000313" key="11">
    <source>
        <dbReference type="Proteomes" id="UP000095280"/>
    </source>
</evidence>
<dbReference type="SMART" id="SM00408">
    <property type="entry name" value="IGc2"/>
    <property type="match status" value="2"/>
</dbReference>
<dbReference type="PRINTS" id="PR00261">
    <property type="entry name" value="LDLRECEPTOR"/>
</dbReference>
<keyword evidence="9" id="KW-0732">Signal</keyword>
<dbReference type="Gene3D" id="4.10.400.10">
    <property type="entry name" value="Low-density Lipoprotein Receptor"/>
    <property type="match status" value="2"/>
</dbReference>
<dbReference type="PROSITE" id="PS01248">
    <property type="entry name" value="EGF_LAM_1"/>
    <property type="match status" value="1"/>
</dbReference>
<dbReference type="GO" id="GO:0005886">
    <property type="term" value="C:plasma membrane"/>
    <property type="evidence" value="ECO:0007669"/>
    <property type="project" value="TreeGrafter"/>
</dbReference>
<keyword evidence="2" id="KW-0812">Transmembrane</keyword>
<feature type="signal peptide" evidence="9">
    <location>
        <begin position="1"/>
        <end position="26"/>
    </location>
</feature>
<dbReference type="SUPFAM" id="SSF48726">
    <property type="entry name" value="Immunoglobulin"/>
    <property type="match status" value="2"/>
</dbReference>
<dbReference type="GO" id="GO:0030154">
    <property type="term" value="P:cell differentiation"/>
    <property type="evidence" value="ECO:0007669"/>
    <property type="project" value="UniProtKB-ARBA"/>
</dbReference>
<keyword evidence="6 7" id="KW-1015">Disulfide bond</keyword>
<sequence>MGQSAAMACLILLLGFLLSAQLGVEAQLLNINDPFFSEVSVVTVKRHQAQAGRMVLRCNVSPPGRFKGWVKDSFVIGNDPSLTLSGSDPNKYGTYLCIADPAISPNLYRAMKFVITEMPPDDRTTEVAAALNRDVSLTCMLRSGSGSIKWYKYNDQNFKFDEIPGQTGRQLVLSYSELNREHGSGFTYYKCADPSDASVSYQAFKVVKDPVQQMIDGRMTNVYEHSMRGLPTDVASVPISVTPKSKVAFECHKVTPSDSTQWYFRDNTTTSPSQYSDLSGQGGVEIQENPDSSVLSVKNCDVKNKGYYRCMVGGTVKYAFLDIRVIVPTIHEYGKAIYDLARNPGADNELECEIPIGGELKDVIWRVVPSDGSPSFDISVNRESGGFETSIKDSGSSQLVTIKFRDNPRFNNYRLECRLGDELDYVTLRSAQPMQISITVDKYYKIDNFAEVNCTHDTRLGDIKFHINDKKTDPIGPPKSPHRVLTGMKTIYQSYDQPNKWYRCSGVDPSTGIRKYSDPVPLVSDPRTVMSYRAVSVGRGTFRFVFDNPTASNSGSYFCIHDVSNTNQRVKSSEVNINWCETSQFMCDNRCRDRSIVCNGVTECADRSDEHPALCSPCEPNEVPCQDWKGVRPARNCVLKHWLCDGTDDCENGYDEESPLSKKWCTNTCINKPWLNCPHNSTCCNSNDKCIVRAYECDAENDCATSEDENACCSLALTEPTSRRLVEQREGSRVTLTCRAVGNERPTINWRCNWGKLRDETRMKESNRVVRRNPDNTYEVEGTLVIENFTRADECLYNCEAVTKCKRQLSPIFDVKVGTGVDCNKTCGIGGVCQNNVCNCKANVEGPNCDRCKRGYHSLRKDHPDGCVPCFCSDRSNACENAGLFFEEKQVTPIDASSVRLMGWGLYGVYEESTSHEKLTVESGPEISIAPTGDSSGALRDDDDSYVFLTSLSGKR</sequence>
<keyword evidence="3" id="KW-0677">Repeat</keyword>
<evidence type="ECO:0000256" key="8">
    <source>
        <dbReference type="SAM" id="MobiDB-lite"/>
    </source>
</evidence>
<evidence type="ECO:0000256" key="4">
    <source>
        <dbReference type="ARBA" id="ARBA00022989"/>
    </source>
</evidence>
<dbReference type="PROSITE" id="PS50068">
    <property type="entry name" value="LDLRA_2"/>
    <property type="match status" value="3"/>
</dbReference>
<evidence type="ECO:0000256" key="5">
    <source>
        <dbReference type="ARBA" id="ARBA00023136"/>
    </source>
</evidence>
<dbReference type="InterPro" id="IPR013783">
    <property type="entry name" value="Ig-like_fold"/>
</dbReference>
<dbReference type="InterPro" id="IPR036179">
    <property type="entry name" value="Ig-like_dom_sf"/>
</dbReference>
<dbReference type="InterPro" id="IPR036055">
    <property type="entry name" value="LDL_receptor-like_sf"/>
</dbReference>
<dbReference type="Pfam" id="PF00057">
    <property type="entry name" value="Ldl_recept_a"/>
    <property type="match status" value="1"/>
</dbReference>
<accession>A0A1I8JB44</accession>
<dbReference type="SMART" id="SM00409">
    <property type="entry name" value="IG"/>
    <property type="match status" value="4"/>
</dbReference>
<feature type="disulfide bond" evidence="7">
    <location>
        <begin position="697"/>
        <end position="712"/>
    </location>
</feature>
<dbReference type="PROSITE" id="PS50835">
    <property type="entry name" value="IG_LIKE"/>
    <property type="match status" value="3"/>
</dbReference>